<dbReference type="Proteomes" id="UP000747399">
    <property type="component" value="Unassembled WGS sequence"/>
</dbReference>
<gene>
    <name evidence="1" type="ORF">Vafri_14808</name>
</gene>
<accession>A0A8J4F4V0</accession>
<dbReference type="EMBL" id="BNCO01000038">
    <property type="protein sequence ID" value="GIL60224.1"/>
    <property type="molecule type" value="Genomic_DNA"/>
</dbReference>
<protein>
    <submittedName>
        <fullName evidence="1">Uncharacterized protein</fullName>
    </submittedName>
</protein>
<evidence type="ECO:0000313" key="1">
    <source>
        <dbReference type="EMBL" id="GIL60224.1"/>
    </source>
</evidence>
<keyword evidence="2" id="KW-1185">Reference proteome</keyword>
<sequence length="99" mass="10891">MCFINQCCVVRSRGIQQYAAAYCYYVTDLVPSSLSIGMASLCPEGLAGRQRRCQLLCCGGAGDWSMQRQATLVPCAQRTAHSAREECSFHGFQCRRGSL</sequence>
<reference evidence="1" key="1">
    <citation type="journal article" date="2021" name="Proc. Natl. Acad. Sci. U.S.A.">
        <title>Three genomes in the algal genus Volvox reveal the fate of a haploid sex-determining region after a transition to homothallism.</title>
        <authorList>
            <person name="Yamamoto K."/>
            <person name="Hamaji T."/>
            <person name="Kawai-Toyooka H."/>
            <person name="Matsuzaki R."/>
            <person name="Takahashi F."/>
            <person name="Nishimura Y."/>
            <person name="Kawachi M."/>
            <person name="Noguchi H."/>
            <person name="Minakuchi Y."/>
            <person name="Umen J.G."/>
            <person name="Toyoda A."/>
            <person name="Nozaki H."/>
        </authorList>
    </citation>
    <scope>NUCLEOTIDE SEQUENCE</scope>
    <source>
        <strain evidence="1">NIES-3780</strain>
    </source>
</reference>
<proteinExistence type="predicted"/>
<name>A0A8J4F4V0_9CHLO</name>
<comment type="caution">
    <text evidence="1">The sequence shown here is derived from an EMBL/GenBank/DDBJ whole genome shotgun (WGS) entry which is preliminary data.</text>
</comment>
<organism evidence="1 2">
    <name type="scientific">Volvox africanus</name>
    <dbReference type="NCBI Taxonomy" id="51714"/>
    <lineage>
        <taxon>Eukaryota</taxon>
        <taxon>Viridiplantae</taxon>
        <taxon>Chlorophyta</taxon>
        <taxon>core chlorophytes</taxon>
        <taxon>Chlorophyceae</taxon>
        <taxon>CS clade</taxon>
        <taxon>Chlamydomonadales</taxon>
        <taxon>Volvocaceae</taxon>
        <taxon>Volvox</taxon>
    </lineage>
</organism>
<evidence type="ECO:0000313" key="2">
    <source>
        <dbReference type="Proteomes" id="UP000747399"/>
    </source>
</evidence>
<dbReference type="AlphaFoldDB" id="A0A8J4F4V0"/>